<dbReference type="Pfam" id="PF09724">
    <property type="entry name" value="Dcc1"/>
    <property type="match status" value="1"/>
</dbReference>
<dbReference type="GO" id="GO:0000775">
    <property type="term" value="C:chromosome, centromeric region"/>
    <property type="evidence" value="ECO:0007669"/>
    <property type="project" value="TreeGrafter"/>
</dbReference>
<dbReference type="GO" id="GO:0000785">
    <property type="term" value="C:chromatin"/>
    <property type="evidence" value="ECO:0007669"/>
    <property type="project" value="TreeGrafter"/>
</dbReference>
<accession>A0A7R8WB87</accession>
<proteinExistence type="inferred from homology"/>
<dbReference type="GO" id="GO:0031390">
    <property type="term" value="C:Ctf18 RFC-like complex"/>
    <property type="evidence" value="ECO:0007669"/>
    <property type="project" value="InterPro"/>
</dbReference>
<comment type="similarity">
    <text evidence="1">Belongs to the DCC1 family.</text>
</comment>
<evidence type="ECO:0000256" key="3">
    <source>
        <dbReference type="ARBA" id="ARBA00022705"/>
    </source>
</evidence>
<dbReference type="GO" id="GO:0006260">
    <property type="term" value="P:DNA replication"/>
    <property type="evidence" value="ECO:0007669"/>
    <property type="project" value="UniProtKB-KW"/>
</dbReference>
<keyword evidence="3" id="KW-0235">DNA replication</keyword>
<name>A0A7R8WB87_9CRUS</name>
<evidence type="ECO:0000256" key="1">
    <source>
        <dbReference type="ARBA" id="ARBA00007017"/>
    </source>
</evidence>
<evidence type="ECO:0000256" key="2">
    <source>
        <dbReference type="ARBA" id="ARBA00017682"/>
    </source>
</evidence>
<dbReference type="AlphaFoldDB" id="A0A7R8WB87"/>
<protein>
    <recommendedName>
        <fullName evidence="2">Sister chromatid cohesion protein DCC1</fullName>
    </recommendedName>
</protein>
<gene>
    <name evidence="4" type="ORF">CTOB1V02_LOCUS3574</name>
</gene>
<dbReference type="GO" id="GO:0034088">
    <property type="term" value="P:maintenance of mitotic sister chromatid cohesion"/>
    <property type="evidence" value="ECO:0007669"/>
    <property type="project" value="TreeGrafter"/>
</dbReference>
<sequence length="332" mass="37579">MSSCSSGGRRVDSAVLCSRKETFEVKEAEVSNSVLVLPPEAVVDGSGGEGAGRTVQNIQICGIFRDYLELKRIQPSLSKLLTVLEMGEPFAGVEKEPMDIDERLKSTDEELDAAVPASWSEIEQALKTLRAIKIGQHWRLLDVDYAYRVLNILISSCEANGWSLSSVDQEDCIQDVLNLLAADVAVQCFVRFFEENDTGNFRLNRLEVSRLLAEVLLKPAGKFNKEEFLKAWQKSMPEDLPTDLSDLKGMVLMDDVANPPVIWYFPSWSLPELPQRRFQVLFEEKPEWTADEIRPYLQDIVSPSVSADKLLLKYARMFKTNEVKMYRAKYAK</sequence>
<reference evidence="4" key="1">
    <citation type="submission" date="2020-11" db="EMBL/GenBank/DDBJ databases">
        <authorList>
            <person name="Tran Van P."/>
        </authorList>
    </citation>
    <scope>NUCLEOTIDE SEQUENCE</scope>
</reference>
<dbReference type="InterPro" id="IPR019128">
    <property type="entry name" value="Dcc1"/>
</dbReference>
<evidence type="ECO:0000313" key="4">
    <source>
        <dbReference type="EMBL" id="CAD7225639.1"/>
    </source>
</evidence>
<dbReference type="OrthoDB" id="5199543at2759"/>
<dbReference type="PANTHER" id="PTHR13395">
    <property type="entry name" value="SISTER CHROMATID COHESION PROTEIN DCC1-RELATED"/>
    <property type="match status" value="1"/>
</dbReference>
<dbReference type="EMBL" id="OB660621">
    <property type="protein sequence ID" value="CAD7225639.1"/>
    <property type="molecule type" value="Genomic_DNA"/>
</dbReference>
<organism evidence="4">
    <name type="scientific">Cyprideis torosa</name>
    <dbReference type="NCBI Taxonomy" id="163714"/>
    <lineage>
        <taxon>Eukaryota</taxon>
        <taxon>Metazoa</taxon>
        <taxon>Ecdysozoa</taxon>
        <taxon>Arthropoda</taxon>
        <taxon>Crustacea</taxon>
        <taxon>Oligostraca</taxon>
        <taxon>Ostracoda</taxon>
        <taxon>Podocopa</taxon>
        <taxon>Podocopida</taxon>
        <taxon>Cytherocopina</taxon>
        <taxon>Cytheroidea</taxon>
        <taxon>Cytherideidae</taxon>
        <taxon>Cyprideis</taxon>
    </lineage>
</organism>
<dbReference type="PANTHER" id="PTHR13395:SF6">
    <property type="entry name" value="SISTER CHROMATID COHESION PROTEIN DCC1"/>
    <property type="match status" value="1"/>
</dbReference>